<reference evidence="3 4" key="1">
    <citation type="submission" date="2019-06" db="EMBL/GenBank/DDBJ databases">
        <title>Enrichment of Autotrophic Halophilic Microorganisms from Red Sea Brine Pool Using Microbial Electrosynthesis System.</title>
        <authorList>
            <person name="Alqahtani M.F."/>
            <person name="Bajracharya S."/>
            <person name="Katuri K.P."/>
            <person name="Ali M."/>
            <person name="Saikaly P.E."/>
        </authorList>
    </citation>
    <scope>NUCLEOTIDE SEQUENCE [LARGE SCALE GENOMIC DNA]</scope>
    <source>
        <strain evidence="3">MES6</strain>
    </source>
</reference>
<feature type="chain" id="PRO_5029007418" description="DUF4412 domain-containing protein" evidence="2">
    <location>
        <begin position="25"/>
        <end position="229"/>
    </location>
</feature>
<organism evidence="3 4">
    <name type="scientific">Sediminimonas qiaohouensis</name>
    <dbReference type="NCBI Taxonomy" id="552061"/>
    <lineage>
        <taxon>Bacteria</taxon>
        <taxon>Pseudomonadati</taxon>
        <taxon>Pseudomonadota</taxon>
        <taxon>Alphaproteobacteria</taxon>
        <taxon>Rhodobacterales</taxon>
        <taxon>Roseobacteraceae</taxon>
        <taxon>Sediminimonas</taxon>
    </lineage>
</organism>
<evidence type="ECO:0000256" key="1">
    <source>
        <dbReference type="SAM" id="MobiDB-lite"/>
    </source>
</evidence>
<protein>
    <recommendedName>
        <fullName evidence="5">DUF4412 domain-containing protein</fullName>
    </recommendedName>
</protein>
<evidence type="ECO:0000313" key="3">
    <source>
        <dbReference type="EMBL" id="MTJ03499.1"/>
    </source>
</evidence>
<sequence>MIRSATLAAALTCTTIATTAPVLADGQLSYTADAGKMGKMQMTESWQGDALRMDIEGMDAYMILRGAEIYSVTASGGQVMVIPLSQLKNMGAAAGQETTQQDQTGVVFPQEINDMRATGETREVAGINGEVFEVKWIDNEGAAQTDTAVLTDNALLLEHQKAKLRFIRAISDEPPNPLLMDMQARGLAALSFGDRFRVTDISDDAGPAGNFELPAEPMNLGNMSNMGQP</sequence>
<feature type="region of interest" description="Disordered" evidence="1">
    <location>
        <begin position="207"/>
        <end position="229"/>
    </location>
</feature>
<dbReference type="AlphaFoldDB" id="A0A7C9LJV4"/>
<evidence type="ECO:0008006" key="5">
    <source>
        <dbReference type="Google" id="ProtNLM"/>
    </source>
</evidence>
<evidence type="ECO:0000313" key="4">
    <source>
        <dbReference type="Proteomes" id="UP000483078"/>
    </source>
</evidence>
<name>A0A7C9LJV4_9RHOB</name>
<evidence type="ECO:0000256" key="2">
    <source>
        <dbReference type="SAM" id="SignalP"/>
    </source>
</evidence>
<dbReference type="Proteomes" id="UP000483078">
    <property type="component" value="Unassembled WGS sequence"/>
</dbReference>
<dbReference type="RefSeq" id="WP_273247985.1">
    <property type="nucleotide sequence ID" value="NZ_VENJ01000002.1"/>
</dbReference>
<feature type="signal peptide" evidence="2">
    <location>
        <begin position="1"/>
        <end position="24"/>
    </location>
</feature>
<keyword evidence="2" id="KW-0732">Signal</keyword>
<gene>
    <name evidence="3" type="ORF">FH759_02220</name>
</gene>
<dbReference type="EMBL" id="VENJ01000002">
    <property type="protein sequence ID" value="MTJ03499.1"/>
    <property type="molecule type" value="Genomic_DNA"/>
</dbReference>
<proteinExistence type="predicted"/>
<comment type="caution">
    <text evidence="3">The sequence shown here is derived from an EMBL/GenBank/DDBJ whole genome shotgun (WGS) entry which is preliminary data.</text>
</comment>
<accession>A0A7C9LJV4</accession>